<comment type="caution">
    <text evidence="1">The sequence shown here is derived from an EMBL/GenBank/DDBJ whole genome shotgun (WGS) entry which is preliminary data.</text>
</comment>
<dbReference type="EMBL" id="CAKOGP040001928">
    <property type="protein sequence ID" value="CAJ1956964.1"/>
    <property type="molecule type" value="Genomic_DNA"/>
</dbReference>
<evidence type="ECO:0000313" key="2">
    <source>
        <dbReference type="Proteomes" id="UP001295423"/>
    </source>
</evidence>
<keyword evidence="2" id="KW-1185">Reference proteome</keyword>
<evidence type="ECO:0008006" key="3">
    <source>
        <dbReference type="Google" id="ProtNLM"/>
    </source>
</evidence>
<dbReference type="Proteomes" id="UP001295423">
    <property type="component" value="Unassembled WGS sequence"/>
</dbReference>
<protein>
    <recommendedName>
        <fullName evidence="3">Reverse transcriptase Ty1/copia-type domain-containing protein</fullName>
    </recommendedName>
</protein>
<name>A0AAD2G1A1_9STRA</name>
<dbReference type="PANTHER" id="PTHR11439">
    <property type="entry name" value="GAG-POL-RELATED RETROTRANSPOSON"/>
    <property type="match status" value="1"/>
</dbReference>
<evidence type="ECO:0000313" key="1">
    <source>
        <dbReference type="EMBL" id="CAJ1956964.1"/>
    </source>
</evidence>
<gene>
    <name evidence="1" type="ORF">CYCCA115_LOCUS16482</name>
</gene>
<dbReference type="CDD" id="cd09272">
    <property type="entry name" value="RNase_HI_RT_Ty1"/>
    <property type="match status" value="1"/>
</dbReference>
<accession>A0AAD2G1A1</accession>
<organism evidence="1 2">
    <name type="scientific">Cylindrotheca closterium</name>
    <dbReference type="NCBI Taxonomy" id="2856"/>
    <lineage>
        <taxon>Eukaryota</taxon>
        <taxon>Sar</taxon>
        <taxon>Stramenopiles</taxon>
        <taxon>Ochrophyta</taxon>
        <taxon>Bacillariophyta</taxon>
        <taxon>Bacillariophyceae</taxon>
        <taxon>Bacillariophycidae</taxon>
        <taxon>Bacillariales</taxon>
        <taxon>Bacillariaceae</taxon>
        <taxon>Cylindrotheca</taxon>
    </lineage>
</organism>
<sequence length="267" mass="30046">MSVRQALEFDQENGNNKWQEAMKKEIAQLVALNCFTFHASNYIPDADSQEAKFGYLKKYKTKQLIIDSKPMKIDPAMFNPEDPDASFDPDFLNEYPDAGEERDPQEPAAFGTELETSILFDANHGHNKRTRHSISGILVYIGSTLVLWSAERQGFIATSTYSAEFMAMRTGVEEAISIRYMLRSLGVPVTKPTHMFGDNMSVIKTASLVNSELKKKHIAISYHMVREAVAGRVVCLIWCNTHENWADICTKSLGGNAFHAILDKNML</sequence>
<reference evidence="1" key="1">
    <citation type="submission" date="2023-08" db="EMBL/GenBank/DDBJ databases">
        <authorList>
            <person name="Audoor S."/>
            <person name="Bilcke G."/>
        </authorList>
    </citation>
    <scope>NUCLEOTIDE SEQUENCE</scope>
</reference>
<dbReference type="AlphaFoldDB" id="A0AAD2G1A1"/>
<proteinExistence type="predicted"/>